<organism evidence="6 7">
    <name type="scientific">Thermostaphylospora chromogena</name>
    <dbReference type="NCBI Taxonomy" id="35622"/>
    <lineage>
        <taxon>Bacteria</taxon>
        <taxon>Bacillati</taxon>
        <taxon>Actinomycetota</taxon>
        <taxon>Actinomycetes</taxon>
        <taxon>Streptosporangiales</taxon>
        <taxon>Thermomonosporaceae</taxon>
        <taxon>Thermostaphylospora</taxon>
    </lineage>
</organism>
<dbReference type="GO" id="GO:0004357">
    <property type="term" value="F:glutamate-cysteine ligase activity"/>
    <property type="evidence" value="ECO:0007669"/>
    <property type="project" value="UniProtKB-EC"/>
</dbReference>
<dbReference type="OrthoDB" id="9803842at2"/>
<keyword evidence="1 5" id="KW-0436">Ligase</keyword>
<sequence length="374" mass="41106">MPIVEAPRFAAWSGAPPLTVGVEEEFLLLDAATGEVAAAAPRVLALLGDRRDITPELTLYQIETATDVCTSLDQVRDELVRLRETASRAAARAGYHLVASGVAPLRLPPRTVLTGDPRYKELARRYPRLVSRSVTCGCHVHVGVSSRDQGVDVIARLRPWLPTLLALSANSPIADGRDTRWASWRFHRWSEWPSAVPPRSWRSAARYDAAVRRLVHRGRALDARGVYFHARLSPRYPTIEVRVMDTCLTVEDTMLLAALVRALAAAAVDDARRGVPRPAVPDGRLRAALDHAAREGLHGTAVDPLTGRMTSQRELLERMVDRVSISERVAALLRGLLKRGAGADRQRAMWAAARTPHRFAALLADATRDAPMPL</sequence>
<keyword evidence="2 5" id="KW-0547">Nucleotide-binding</keyword>
<keyword evidence="3 5" id="KW-0067">ATP-binding</keyword>
<dbReference type="STRING" id="35622.SAMN04489764_4414"/>
<evidence type="ECO:0000313" key="7">
    <source>
        <dbReference type="Proteomes" id="UP000217103"/>
    </source>
</evidence>
<dbReference type="InterPro" id="IPR011793">
    <property type="entry name" value="YbdK"/>
</dbReference>
<proteinExistence type="inferred from homology"/>
<dbReference type="EMBL" id="FNKK01000002">
    <property type="protein sequence ID" value="SDR24547.1"/>
    <property type="molecule type" value="Genomic_DNA"/>
</dbReference>
<dbReference type="EC" id="6.3.2.2" evidence="5"/>
<dbReference type="GO" id="GO:0042398">
    <property type="term" value="P:modified amino acid biosynthetic process"/>
    <property type="evidence" value="ECO:0007669"/>
    <property type="project" value="InterPro"/>
</dbReference>
<evidence type="ECO:0000256" key="2">
    <source>
        <dbReference type="ARBA" id="ARBA00022741"/>
    </source>
</evidence>
<name>A0A1H1HGN7_9ACTN</name>
<dbReference type="SUPFAM" id="SSF55931">
    <property type="entry name" value="Glutamine synthetase/guanido kinase"/>
    <property type="match status" value="1"/>
</dbReference>
<evidence type="ECO:0000256" key="4">
    <source>
        <dbReference type="ARBA" id="ARBA00048819"/>
    </source>
</evidence>
<gene>
    <name evidence="6" type="ORF">SAMN04489764_4414</name>
</gene>
<dbReference type="PANTHER" id="PTHR36510">
    <property type="entry name" value="GLUTAMATE--CYSTEINE LIGASE 2-RELATED"/>
    <property type="match status" value="1"/>
</dbReference>
<comment type="catalytic activity">
    <reaction evidence="4 5">
        <text>L-cysteine + L-glutamate + ATP = gamma-L-glutamyl-L-cysteine + ADP + phosphate + H(+)</text>
        <dbReference type="Rhea" id="RHEA:13285"/>
        <dbReference type="ChEBI" id="CHEBI:15378"/>
        <dbReference type="ChEBI" id="CHEBI:29985"/>
        <dbReference type="ChEBI" id="CHEBI:30616"/>
        <dbReference type="ChEBI" id="CHEBI:35235"/>
        <dbReference type="ChEBI" id="CHEBI:43474"/>
        <dbReference type="ChEBI" id="CHEBI:58173"/>
        <dbReference type="ChEBI" id="CHEBI:456216"/>
        <dbReference type="EC" id="6.3.2.2"/>
    </reaction>
</comment>
<evidence type="ECO:0000256" key="1">
    <source>
        <dbReference type="ARBA" id="ARBA00022598"/>
    </source>
</evidence>
<dbReference type="Pfam" id="PF04107">
    <property type="entry name" value="GCS2"/>
    <property type="match status" value="1"/>
</dbReference>
<evidence type="ECO:0000256" key="3">
    <source>
        <dbReference type="ARBA" id="ARBA00022840"/>
    </source>
</evidence>
<dbReference type="HAMAP" id="MF_01609">
    <property type="entry name" value="Glu_cys_ligase_2"/>
    <property type="match status" value="1"/>
</dbReference>
<reference evidence="6 7" key="1">
    <citation type="submission" date="2016-10" db="EMBL/GenBank/DDBJ databases">
        <authorList>
            <person name="de Groot N.N."/>
        </authorList>
    </citation>
    <scope>NUCLEOTIDE SEQUENCE [LARGE SCALE GENOMIC DNA]</scope>
    <source>
        <strain evidence="6 7">DSM 43794</strain>
    </source>
</reference>
<dbReference type="PANTHER" id="PTHR36510:SF1">
    <property type="entry name" value="GLUTAMATE--CYSTEINE LIGASE 2-RELATED"/>
    <property type="match status" value="1"/>
</dbReference>
<dbReference type="Gene3D" id="3.30.590.20">
    <property type="match status" value="1"/>
</dbReference>
<dbReference type="NCBIfam" id="TIGR02050">
    <property type="entry name" value="gshA_cyan_rel"/>
    <property type="match status" value="1"/>
</dbReference>
<dbReference type="InterPro" id="IPR014746">
    <property type="entry name" value="Gln_synth/guanido_kin_cat_dom"/>
</dbReference>
<dbReference type="RefSeq" id="WP_093261549.1">
    <property type="nucleotide sequence ID" value="NZ_FNKK01000002.1"/>
</dbReference>
<dbReference type="NCBIfam" id="NF010041">
    <property type="entry name" value="PRK13517.1-1"/>
    <property type="match status" value="1"/>
</dbReference>
<evidence type="ECO:0000313" key="6">
    <source>
        <dbReference type="EMBL" id="SDR24547.1"/>
    </source>
</evidence>
<evidence type="ECO:0000256" key="5">
    <source>
        <dbReference type="HAMAP-Rule" id="MF_01609"/>
    </source>
</evidence>
<keyword evidence="7" id="KW-1185">Reference proteome</keyword>
<accession>A0A1H1HGN7</accession>
<comment type="function">
    <text evidence="5">ATP-dependent carboxylate-amine ligase which exhibits weak glutamate--cysteine ligase activity.</text>
</comment>
<protein>
    <recommendedName>
        <fullName evidence="5">Putative glutamate--cysteine ligase 2</fullName>
        <ecNumber evidence="5">6.3.2.2</ecNumber>
    </recommendedName>
    <alternativeName>
        <fullName evidence="5">Gamma-glutamylcysteine synthetase 2</fullName>
        <shortName evidence="5">GCS 2</shortName>
        <shortName evidence="5">Gamma-GCS 2</shortName>
    </alternativeName>
</protein>
<dbReference type="GO" id="GO:0005524">
    <property type="term" value="F:ATP binding"/>
    <property type="evidence" value="ECO:0007669"/>
    <property type="project" value="UniProtKB-KW"/>
</dbReference>
<dbReference type="AlphaFoldDB" id="A0A1H1HGN7"/>
<dbReference type="Proteomes" id="UP000217103">
    <property type="component" value="Unassembled WGS sequence"/>
</dbReference>
<comment type="similarity">
    <text evidence="5">Belongs to the glutamate--cysteine ligase type 2 family. YbdK subfamily.</text>
</comment>
<dbReference type="InterPro" id="IPR050141">
    <property type="entry name" value="GCL_type2/YbdK_subfam"/>
</dbReference>
<dbReference type="InterPro" id="IPR006336">
    <property type="entry name" value="GCS2"/>
</dbReference>